<evidence type="ECO:0000256" key="6">
    <source>
        <dbReference type="ARBA" id="ARBA00023002"/>
    </source>
</evidence>
<evidence type="ECO:0000256" key="7">
    <source>
        <dbReference type="ARBA" id="ARBA00023033"/>
    </source>
</evidence>
<dbReference type="InterPro" id="IPR050775">
    <property type="entry name" value="FAD-binding_Monooxygenases"/>
</dbReference>
<evidence type="ECO:0000256" key="8">
    <source>
        <dbReference type="SAM" id="MobiDB-lite"/>
    </source>
</evidence>
<dbReference type="InterPro" id="IPR036188">
    <property type="entry name" value="FAD/NAD-bd_sf"/>
</dbReference>
<proteinExistence type="inferred from homology"/>
<dbReference type="Pfam" id="PF00743">
    <property type="entry name" value="FMO-like"/>
    <property type="match status" value="1"/>
</dbReference>
<feature type="compositionally biased region" description="Basic and acidic residues" evidence="8">
    <location>
        <begin position="260"/>
        <end position="271"/>
    </location>
</feature>
<organism evidence="9 10">
    <name type="scientific">Cupriavidus numazuensis</name>
    <dbReference type="NCBI Taxonomy" id="221992"/>
    <lineage>
        <taxon>Bacteria</taxon>
        <taxon>Pseudomonadati</taxon>
        <taxon>Pseudomonadota</taxon>
        <taxon>Betaproteobacteria</taxon>
        <taxon>Burkholderiales</taxon>
        <taxon>Burkholderiaceae</taxon>
        <taxon>Cupriavidus</taxon>
    </lineage>
</organism>
<protein>
    <submittedName>
        <fullName evidence="9">Phenylacetone monooxygenase</fullName>
        <ecNumber evidence="9">1.14.13.92</ecNumber>
    </submittedName>
</protein>
<dbReference type="EMBL" id="CAJPVI010000029">
    <property type="protein sequence ID" value="CAG2153837.1"/>
    <property type="molecule type" value="Genomic_DNA"/>
</dbReference>
<keyword evidence="5" id="KW-0521">NADP</keyword>
<keyword evidence="4" id="KW-0274">FAD</keyword>
<sequence length="551" mass="61260">MQSSTHLGPATSFAPENSFDAVIIGAGFSGLYMLHRLREQGLRARVYEVGDDVGGVWYWNRYPGAKCDVESIYYNYTFSEALLKEWTWTTRYADQPSILRYLNHVADRFELRRDIQFRTRITAAHYDEATARWVVHADNGQTVAARYLISGAGCLSSTNTPPFSGQDQFKGPQLHTGQWPHEPVDFRGKRVGVIGTGSSGIQAIPEIAKEAGHLYVFQRTPHYSTPAGNRAHAAEFLDETRERYPQIRQHMRESSNGVAKEVRRDSALKDTEDGRAARYEQAWQDGGTLLAAYGDLLTNADANATAGEFIREKIRDTVKDPAVAELLLPRYMYGCKRPVLDSGYYETFNRDNVTLVDVKSDPIEGITAAGVKTGSREYPLDMIVFATGYDAMTGALFRIDLRGRDGISLREKWQDGAAIRTYLGVATAGFPNFFMITGPESPSVLSNMVISIEQHVEWISDCIRHAEQRGCMAVEADSQAEAEWSRHCKEVADTTLLPQGESWYTGANIPGKQRSFPIYLGGVGAFRKHCDGVSARGYEGFILTPQAAKAA</sequence>
<keyword evidence="3" id="KW-0285">Flavoprotein</keyword>
<dbReference type="Proteomes" id="UP000672657">
    <property type="component" value="Unassembled WGS sequence"/>
</dbReference>
<dbReference type="PANTHER" id="PTHR43098:SF3">
    <property type="entry name" value="L-ORNITHINE N(5)-MONOOXYGENASE-RELATED"/>
    <property type="match status" value="1"/>
</dbReference>
<evidence type="ECO:0000313" key="9">
    <source>
        <dbReference type="EMBL" id="CAG2153837.1"/>
    </source>
</evidence>
<keyword evidence="10" id="KW-1185">Reference proteome</keyword>
<evidence type="ECO:0000256" key="5">
    <source>
        <dbReference type="ARBA" id="ARBA00022857"/>
    </source>
</evidence>
<feature type="region of interest" description="Disordered" evidence="8">
    <location>
        <begin position="251"/>
        <end position="271"/>
    </location>
</feature>
<evidence type="ECO:0000256" key="3">
    <source>
        <dbReference type="ARBA" id="ARBA00022630"/>
    </source>
</evidence>
<comment type="cofactor">
    <cofactor evidence="1">
        <name>FAD</name>
        <dbReference type="ChEBI" id="CHEBI:57692"/>
    </cofactor>
</comment>
<name>A0ABM8TLR8_9BURK</name>
<comment type="caution">
    <text evidence="9">The sequence shown here is derived from an EMBL/GenBank/DDBJ whole genome shotgun (WGS) entry which is preliminary data.</text>
</comment>
<dbReference type="PANTHER" id="PTHR43098">
    <property type="entry name" value="L-ORNITHINE N(5)-MONOOXYGENASE-RELATED"/>
    <property type="match status" value="1"/>
</dbReference>
<evidence type="ECO:0000313" key="10">
    <source>
        <dbReference type="Proteomes" id="UP000672657"/>
    </source>
</evidence>
<keyword evidence="6 9" id="KW-0560">Oxidoreductase</keyword>
<dbReference type="SUPFAM" id="SSF51905">
    <property type="entry name" value="FAD/NAD(P)-binding domain"/>
    <property type="match status" value="2"/>
</dbReference>
<reference evidence="9 10" key="1">
    <citation type="submission" date="2021-03" db="EMBL/GenBank/DDBJ databases">
        <authorList>
            <person name="Peeters C."/>
        </authorList>
    </citation>
    <scope>NUCLEOTIDE SEQUENCE [LARGE SCALE GENOMIC DNA]</scope>
    <source>
        <strain evidence="9 10">LMG 26411</strain>
    </source>
</reference>
<evidence type="ECO:0000256" key="4">
    <source>
        <dbReference type="ARBA" id="ARBA00022827"/>
    </source>
</evidence>
<dbReference type="EC" id="1.14.13.92" evidence="9"/>
<dbReference type="RefSeq" id="WP_211955461.1">
    <property type="nucleotide sequence ID" value="NZ_CAJPVI010000029.1"/>
</dbReference>
<dbReference type="InterPro" id="IPR020946">
    <property type="entry name" value="Flavin_mOase-like"/>
</dbReference>
<comment type="similarity">
    <text evidence="2">Belongs to the FAD-binding monooxygenase family.</text>
</comment>
<dbReference type="Gene3D" id="3.50.50.60">
    <property type="entry name" value="FAD/NAD(P)-binding domain"/>
    <property type="match status" value="2"/>
</dbReference>
<gene>
    <name evidence="9" type="primary">pamO_5</name>
    <name evidence="9" type="ORF">LMG26411_04478</name>
</gene>
<accession>A0ABM8TLR8</accession>
<evidence type="ECO:0000256" key="1">
    <source>
        <dbReference type="ARBA" id="ARBA00001974"/>
    </source>
</evidence>
<dbReference type="GO" id="GO:0033776">
    <property type="term" value="F:phenylacetone monooxygenase activity"/>
    <property type="evidence" value="ECO:0007669"/>
    <property type="project" value="UniProtKB-EC"/>
</dbReference>
<keyword evidence="7 9" id="KW-0503">Monooxygenase</keyword>
<evidence type="ECO:0000256" key="2">
    <source>
        <dbReference type="ARBA" id="ARBA00010139"/>
    </source>
</evidence>